<dbReference type="InterPro" id="IPR009908">
    <property type="entry name" value="Methylamine_util_MauE"/>
</dbReference>
<dbReference type="EMBL" id="UOEU01000217">
    <property type="protein sequence ID" value="VAW31414.1"/>
    <property type="molecule type" value="Genomic_DNA"/>
</dbReference>
<evidence type="ECO:0000256" key="5">
    <source>
        <dbReference type="SAM" id="Phobius"/>
    </source>
</evidence>
<reference evidence="7" key="1">
    <citation type="submission" date="2018-06" db="EMBL/GenBank/DDBJ databases">
        <authorList>
            <person name="Zhirakovskaya E."/>
        </authorList>
    </citation>
    <scope>NUCLEOTIDE SEQUENCE</scope>
</reference>
<gene>
    <name evidence="7" type="ORF">MNBD_CHLOROFLEXI01-448</name>
</gene>
<comment type="subcellular location">
    <subcellularLocation>
        <location evidence="1">Membrane</location>
        <topology evidence="1">Multi-pass membrane protein</topology>
    </subcellularLocation>
</comment>
<feature type="domain" description="Methylamine utilisation protein MauE" evidence="6">
    <location>
        <begin position="4"/>
        <end position="81"/>
    </location>
</feature>
<evidence type="ECO:0000256" key="3">
    <source>
        <dbReference type="ARBA" id="ARBA00022989"/>
    </source>
</evidence>
<name>A0A3B0VIB4_9ZZZZ</name>
<proteinExistence type="predicted"/>
<keyword evidence="2 5" id="KW-0812">Transmembrane</keyword>
<feature type="non-terminal residue" evidence="7">
    <location>
        <position position="81"/>
    </location>
</feature>
<evidence type="ECO:0000259" key="6">
    <source>
        <dbReference type="Pfam" id="PF07291"/>
    </source>
</evidence>
<evidence type="ECO:0000313" key="7">
    <source>
        <dbReference type="EMBL" id="VAW31414.1"/>
    </source>
</evidence>
<dbReference type="Pfam" id="PF07291">
    <property type="entry name" value="MauE"/>
    <property type="match status" value="1"/>
</dbReference>
<evidence type="ECO:0000256" key="4">
    <source>
        <dbReference type="ARBA" id="ARBA00023136"/>
    </source>
</evidence>
<dbReference type="GO" id="GO:0016020">
    <property type="term" value="C:membrane"/>
    <property type="evidence" value="ECO:0007669"/>
    <property type="project" value="UniProtKB-SubCell"/>
</dbReference>
<sequence length="81" mass="9012">MIVYLVTFCRVTVGMLFAYSFVSKVGKLPQFAQTITNFKLLPERWSQPMALLFLMGELTVVVLALIGGQWLSVAFGLAILL</sequence>
<organism evidence="7">
    <name type="scientific">hydrothermal vent metagenome</name>
    <dbReference type="NCBI Taxonomy" id="652676"/>
    <lineage>
        <taxon>unclassified sequences</taxon>
        <taxon>metagenomes</taxon>
        <taxon>ecological metagenomes</taxon>
    </lineage>
</organism>
<dbReference type="AlphaFoldDB" id="A0A3B0VIB4"/>
<feature type="transmembrane region" description="Helical" evidence="5">
    <location>
        <begin position="50"/>
        <end position="80"/>
    </location>
</feature>
<keyword evidence="4 5" id="KW-0472">Membrane</keyword>
<dbReference type="GO" id="GO:0030416">
    <property type="term" value="P:methylamine metabolic process"/>
    <property type="evidence" value="ECO:0007669"/>
    <property type="project" value="InterPro"/>
</dbReference>
<evidence type="ECO:0000256" key="2">
    <source>
        <dbReference type="ARBA" id="ARBA00022692"/>
    </source>
</evidence>
<accession>A0A3B0VIB4</accession>
<evidence type="ECO:0000256" key="1">
    <source>
        <dbReference type="ARBA" id="ARBA00004141"/>
    </source>
</evidence>
<keyword evidence="3 5" id="KW-1133">Transmembrane helix</keyword>
<protein>
    <recommendedName>
        <fullName evidence="6">Methylamine utilisation protein MauE domain-containing protein</fullName>
    </recommendedName>
</protein>